<dbReference type="EMBL" id="JAGSNF010000007">
    <property type="protein sequence ID" value="MBR7742938.1"/>
    <property type="molecule type" value="Genomic_DNA"/>
</dbReference>
<feature type="compositionally biased region" description="Pro residues" evidence="1">
    <location>
        <begin position="248"/>
        <end position="257"/>
    </location>
</feature>
<organism evidence="2 3">
    <name type="scientific">Phycicoccus avicenniae</name>
    <dbReference type="NCBI Taxonomy" id="2828860"/>
    <lineage>
        <taxon>Bacteria</taxon>
        <taxon>Bacillati</taxon>
        <taxon>Actinomycetota</taxon>
        <taxon>Actinomycetes</taxon>
        <taxon>Micrococcales</taxon>
        <taxon>Intrasporangiaceae</taxon>
        <taxon>Phycicoccus</taxon>
    </lineage>
</organism>
<feature type="compositionally biased region" description="Basic and acidic residues" evidence="1">
    <location>
        <begin position="278"/>
        <end position="292"/>
    </location>
</feature>
<evidence type="ECO:0000256" key="1">
    <source>
        <dbReference type="SAM" id="MobiDB-lite"/>
    </source>
</evidence>
<keyword evidence="3" id="KW-1185">Reference proteome</keyword>
<protein>
    <submittedName>
        <fullName evidence="2">Uncharacterized protein</fullName>
    </submittedName>
</protein>
<evidence type="ECO:0000313" key="3">
    <source>
        <dbReference type="Proteomes" id="UP000677016"/>
    </source>
</evidence>
<dbReference type="RefSeq" id="WP_211602126.1">
    <property type="nucleotide sequence ID" value="NZ_JAGSNF010000007.1"/>
</dbReference>
<feature type="compositionally biased region" description="Low complexity" evidence="1">
    <location>
        <begin position="208"/>
        <end position="220"/>
    </location>
</feature>
<feature type="compositionally biased region" description="Pro residues" evidence="1">
    <location>
        <begin position="68"/>
        <end position="88"/>
    </location>
</feature>
<dbReference type="AlphaFoldDB" id="A0A941D8A6"/>
<feature type="region of interest" description="Disordered" evidence="1">
    <location>
        <begin position="47"/>
        <end position="308"/>
    </location>
</feature>
<proteinExistence type="predicted"/>
<name>A0A941D8A6_9MICO</name>
<sequence>MATPGMRRPAASTHVKVLQAVGVACAGLLAVSLAVVAQPNALQQLGLVPTPSRSVPGDGLPTWAAPPRFFPGPDAPPDAPQAQDPPAPETEDRSTPAPEAPPAPGTGDPSAPGPASDDLAPGPDATDAPDVTSPVDPAETTPPVEDGLVVAAASRARDADAGQARPSETVVPPTGTASGARGTAGRSSDARPQARPSERGPTSTGRDAPTTAAMASPSSARAEKPTKAKPQKPAQTSPPARAVKPKPGKPAPTSPPPRAEKPTKATPGKPAHTSPPARAEKPKKAKPAHEHATPATPGEGRGRGHGNR</sequence>
<accession>A0A941D8A6</accession>
<comment type="caution">
    <text evidence="2">The sequence shown here is derived from an EMBL/GenBank/DDBJ whole genome shotgun (WGS) entry which is preliminary data.</text>
</comment>
<reference evidence="2" key="1">
    <citation type="submission" date="2021-04" db="EMBL/GenBank/DDBJ databases">
        <title>Phycicoccus avicenniae sp. nov., a novel endophytic actinomycetes isolated from branch of Avicennia mariana.</title>
        <authorList>
            <person name="Tuo L."/>
        </authorList>
    </citation>
    <scope>NUCLEOTIDE SEQUENCE</scope>
    <source>
        <strain evidence="2">BSK3Z-2</strain>
    </source>
</reference>
<feature type="compositionally biased region" description="Low complexity" evidence="1">
    <location>
        <begin position="174"/>
        <end position="191"/>
    </location>
</feature>
<evidence type="ECO:0000313" key="2">
    <source>
        <dbReference type="EMBL" id="MBR7742938.1"/>
    </source>
</evidence>
<gene>
    <name evidence="2" type="ORF">KC207_06515</name>
</gene>
<dbReference type="Proteomes" id="UP000677016">
    <property type="component" value="Unassembled WGS sequence"/>
</dbReference>